<accession>A0A139HIG2</accession>
<feature type="region of interest" description="Disordered" evidence="1">
    <location>
        <begin position="291"/>
        <end position="359"/>
    </location>
</feature>
<gene>
    <name evidence="2" type="ORF">AC578_5100</name>
</gene>
<reference evidence="2 3" key="1">
    <citation type="submission" date="2015-07" db="EMBL/GenBank/DDBJ databases">
        <title>Comparative genomics of the Sigatoka disease complex on banana suggests a link between parallel evolutionary changes in Pseudocercospora fijiensis and Pseudocercospora eumusae and increased virulence on the banana host.</title>
        <authorList>
            <person name="Chang T.-C."/>
            <person name="Salvucci A."/>
            <person name="Crous P.W."/>
            <person name="Stergiopoulos I."/>
        </authorList>
    </citation>
    <scope>NUCLEOTIDE SEQUENCE [LARGE SCALE GENOMIC DNA]</scope>
    <source>
        <strain evidence="2 3">CBS 114824</strain>
    </source>
</reference>
<sequence length="359" mass="41754">MAQNMNQQTDPFFGPSRLELTLRAENHSPDWDEPNADIKTFEKFFSVVIDYDRFAAEPYSSTERRLHYNRCHRWADFFDDHTTAETISWHFPQGSTQQDWENRVAALKARCNDRTLIMFYFNGKSKGKNQDYVWKIPGIQGNVNAFKFMSSMNETTADIVWYLDCWVQTRWRPKWRRHDYMTEIIPAGPSEPDNNFNYAAIHAGDFCQGFVRMLTNYLNGPPGPRGSASRKMQSTPMIMRWDNTLSNNATRVWVNKPCKQDRWNPNKKIYRIMCDPVLVWERGYYDFFGKQIQPPPNEDEPWEPEDLGSMEPDEDEGIVADHLAGATVDGDDAMDIDTNDDHDETFSETDSDNGSGLFV</sequence>
<evidence type="ECO:0000313" key="3">
    <source>
        <dbReference type="Proteomes" id="UP000070133"/>
    </source>
</evidence>
<dbReference type="Proteomes" id="UP000070133">
    <property type="component" value="Unassembled WGS sequence"/>
</dbReference>
<keyword evidence="3" id="KW-1185">Reference proteome</keyword>
<protein>
    <submittedName>
        <fullName evidence="2">Uncharacterized protein</fullName>
    </submittedName>
</protein>
<dbReference type="AlphaFoldDB" id="A0A139HIG2"/>
<feature type="compositionally biased region" description="Acidic residues" evidence="1">
    <location>
        <begin position="297"/>
        <end position="318"/>
    </location>
</feature>
<comment type="caution">
    <text evidence="2">The sequence shown here is derived from an EMBL/GenBank/DDBJ whole genome shotgun (WGS) entry which is preliminary data.</text>
</comment>
<name>A0A139HIG2_9PEZI</name>
<dbReference type="OrthoDB" id="3641891at2759"/>
<organism evidence="2 3">
    <name type="scientific">Pseudocercospora eumusae</name>
    <dbReference type="NCBI Taxonomy" id="321146"/>
    <lineage>
        <taxon>Eukaryota</taxon>
        <taxon>Fungi</taxon>
        <taxon>Dikarya</taxon>
        <taxon>Ascomycota</taxon>
        <taxon>Pezizomycotina</taxon>
        <taxon>Dothideomycetes</taxon>
        <taxon>Dothideomycetidae</taxon>
        <taxon>Mycosphaerellales</taxon>
        <taxon>Mycosphaerellaceae</taxon>
        <taxon>Pseudocercospora</taxon>
    </lineage>
</organism>
<dbReference type="EMBL" id="LFZN01000044">
    <property type="protein sequence ID" value="KXT02275.1"/>
    <property type="molecule type" value="Genomic_DNA"/>
</dbReference>
<feature type="compositionally biased region" description="Acidic residues" evidence="1">
    <location>
        <begin position="329"/>
        <end position="351"/>
    </location>
</feature>
<proteinExistence type="predicted"/>
<evidence type="ECO:0000256" key="1">
    <source>
        <dbReference type="SAM" id="MobiDB-lite"/>
    </source>
</evidence>
<evidence type="ECO:0000313" key="2">
    <source>
        <dbReference type="EMBL" id="KXT02275.1"/>
    </source>
</evidence>